<feature type="signal peptide" evidence="5">
    <location>
        <begin position="1"/>
        <end position="26"/>
    </location>
</feature>
<dbReference type="InterPro" id="IPR033764">
    <property type="entry name" value="Sdr_B"/>
</dbReference>
<feature type="domain" description="SD-repeat containing protein B" evidence="6">
    <location>
        <begin position="2199"/>
        <end position="2256"/>
    </location>
</feature>
<comment type="caution">
    <text evidence="8">The sequence shown here is derived from an EMBL/GenBank/DDBJ whole genome shotgun (WGS) entry which is preliminary data.</text>
</comment>
<organism evidence="8 9">
    <name type="scientific">Spirosoma liriopis</name>
    <dbReference type="NCBI Taxonomy" id="2937440"/>
    <lineage>
        <taxon>Bacteria</taxon>
        <taxon>Pseudomonadati</taxon>
        <taxon>Bacteroidota</taxon>
        <taxon>Cytophagia</taxon>
        <taxon>Cytophagales</taxon>
        <taxon>Cytophagaceae</taxon>
        <taxon>Spirosoma</taxon>
    </lineage>
</organism>
<dbReference type="SUPFAM" id="SSF117074">
    <property type="entry name" value="Hypothetical protein PA1324"/>
    <property type="match status" value="1"/>
</dbReference>
<evidence type="ECO:0000313" key="8">
    <source>
        <dbReference type="EMBL" id="MCK8496112.1"/>
    </source>
</evidence>
<dbReference type="InterPro" id="IPR013783">
    <property type="entry name" value="Ig-like_fold"/>
</dbReference>
<dbReference type="PANTHER" id="PTHR35580:SF1">
    <property type="entry name" value="PHYTASE-LIKE DOMAIN-CONTAINING PROTEIN"/>
    <property type="match status" value="1"/>
</dbReference>
<dbReference type="PANTHER" id="PTHR35580">
    <property type="entry name" value="CELL SURFACE GLYCOPROTEIN (S-LAYER PROTEIN)-LIKE PROTEIN"/>
    <property type="match status" value="1"/>
</dbReference>
<evidence type="ECO:0000313" key="9">
    <source>
        <dbReference type="Proteomes" id="UP001202180"/>
    </source>
</evidence>
<dbReference type="InterPro" id="IPR052918">
    <property type="entry name" value="Motility_Chemotaxis_Reg"/>
</dbReference>
<dbReference type="Pfam" id="PF25778">
    <property type="entry name" value="DUF7948"/>
    <property type="match status" value="1"/>
</dbReference>
<feature type="compositionally biased region" description="Basic and acidic residues" evidence="4">
    <location>
        <begin position="49"/>
        <end position="58"/>
    </location>
</feature>
<evidence type="ECO:0000256" key="2">
    <source>
        <dbReference type="ARBA" id="ARBA00022525"/>
    </source>
</evidence>
<gene>
    <name evidence="8" type="ORF">M0L20_29870</name>
</gene>
<dbReference type="Proteomes" id="UP001202180">
    <property type="component" value="Unassembled WGS sequence"/>
</dbReference>
<evidence type="ECO:0000256" key="5">
    <source>
        <dbReference type="SAM" id="SignalP"/>
    </source>
</evidence>
<keyword evidence="3 5" id="KW-0732">Signal</keyword>
<evidence type="ECO:0000256" key="3">
    <source>
        <dbReference type="ARBA" id="ARBA00022729"/>
    </source>
</evidence>
<feature type="chain" id="PRO_5045838335" description="T9SS type B sorting domain-containing protein" evidence="5">
    <location>
        <begin position="27"/>
        <end position="2259"/>
    </location>
</feature>
<evidence type="ECO:0000256" key="1">
    <source>
        <dbReference type="ARBA" id="ARBA00004613"/>
    </source>
</evidence>
<dbReference type="InterPro" id="IPR057708">
    <property type="entry name" value="DUF7948"/>
</dbReference>
<evidence type="ECO:0008006" key="10">
    <source>
        <dbReference type="Google" id="ProtNLM"/>
    </source>
</evidence>
<evidence type="ECO:0000259" key="6">
    <source>
        <dbReference type="Pfam" id="PF17210"/>
    </source>
</evidence>
<dbReference type="Pfam" id="PF17210">
    <property type="entry name" value="SdrD_B"/>
    <property type="match status" value="1"/>
</dbReference>
<reference evidence="8 9" key="1">
    <citation type="submission" date="2022-04" db="EMBL/GenBank/DDBJ databases">
        <title>Spirosoma sp. strain RP8 genome sequencing and assembly.</title>
        <authorList>
            <person name="Jung Y."/>
        </authorList>
    </citation>
    <scope>NUCLEOTIDE SEQUENCE [LARGE SCALE GENOMIC DNA]</scope>
    <source>
        <strain evidence="8 9">RP8</strain>
    </source>
</reference>
<accession>A0ABT0HV82</accession>
<proteinExistence type="predicted"/>
<feature type="region of interest" description="Disordered" evidence="4">
    <location>
        <begin position="33"/>
        <end position="58"/>
    </location>
</feature>
<feature type="domain" description="DUF7948" evidence="7">
    <location>
        <begin position="91"/>
        <end position="282"/>
    </location>
</feature>
<name>A0ABT0HV82_9BACT</name>
<dbReference type="RefSeq" id="WP_290428936.1">
    <property type="nucleotide sequence ID" value="NZ_JALPRF010000017.1"/>
</dbReference>
<evidence type="ECO:0000259" key="7">
    <source>
        <dbReference type="Pfam" id="PF25778"/>
    </source>
</evidence>
<dbReference type="EMBL" id="JALPRF010000017">
    <property type="protein sequence ID" value="MCK8496112.1"/>
    <property type="molecule type" value="Genomic_DNA"/>
</dbReference>
<dbReference type="Gene3D" id="2.60.40.10">
    <property type="entry name" value="Immunoglobulins"/>
    <property type="match status" value="3"/>
</dbReference>
<keyword evidence="2" id="KW-0964">Secreted</keyword>
<evidence type="ECO:0000256" key="4">
    <source>
        <dbReference type="SAM" id="MobiDB-lite"/>
    </source>
</evidence>
<sequence length="2259" mass="235215">MQRVFTYSVTNLLCLCLLLASTLVRAQQYSGLQSGGKTIRSGDPAVGSKKSDGVGRKVDDALQRDRVDRARQLLKSHPTPLAFETNVFGGKAAYWMATPQATLQFFTDGVVFGLTPKADSAHPQPKAYGWKMRWVGGNPSAPVGKQEQHDKGVYTYVDKKGSHQIGRYGELWYADVYDHTDLRFYGKGASELEYDFVVNPGGRPDSIQLALDGLSGLSVTTKGELAMKLPFGELRKARPYAYQRIGDKEVAVAVSYKLLGDRKVGFELGSYDQSQPLVIDPVVILWSTFLGGQSSREINGGIGFDAQGNIFLAGHVTGPGFPVTVGDNYSDPTTPFTSYVVGTTYPGTYKPFVMKLSPDGNQVLWSTVLDANVYHFMTAGRVDLAVGSDGKPVIVTSTAGAGNAYTTPGAFQPTRPSPATDYNGNNGNHYLYGNPGGDMYISKLSATGTVEWATYYGGSNSDYNHVTGQTTPNSTMGVDANNNIYLGGTTFSTDLPTTAGVAQPSKGAGVTGDFFLASFSPAGTFRWGTYLGGSGVDYLASVAVEPSGTSYMYGRSSAATGMPITKNNIPSGYTGTAVAFIAKMSSAGGLLASTLLPYASPVTTLFGTMYSVAQDNNGVYVVLPSFRASASPLPLSGNMPLGANANSLVIGLAALDKTDLSLKYVRAIANAENVTLDYLRREAITLTPDGKGNLVMIYNPVADNGLSGRKVQAPTVQQYVSPDACITTPASNTAMANPAYLMTLNSQTGATQYASFVNFVGKGYLSHTRAVIRDCNIYVYSNTSDYFPAYPNNASLGNNSPNSGFYPWTPSAYDANGNVITGYSGPKGTNYNNLLLTKFGPVRIKTNTITAASGTFCLNSYVSPIVGNDVSADLNIPVTNQAEQCPPTITYQWQQANSASGPWSDVADATNKDYSPTCSGGTTYYRRIAFGTSADWLGGVCKDSLISAAVSINCTASVTHSTNIASKPYAHCVGQPFIQTFAVVPGSDGPQAPYSYQWVKDGDTTFVSSGTIATNGLSPIPTNLSKDGTYYLFVTDARGCVSSDTLQLTTLNLEAAGAATILTCNRPTVTLGPASPPDLANQSLTYSWSPATGLSATNVLKPVLTSSSIPANTTRVFTLTPTLDGQVCASSQVTVSNSAPAPLAALPNLSACQGQVLTLGQGLTADPNLTYEWAPGIGLVDNTVLNPRLETGTMGPQGVNTYTYYLTGYNTASNCSVGTQQVVTVYKTPNYAFNTKTMKCGGQGLTLGTPSESGISYSWTGTILTGSAPVAPVAMLNSTSQSQAQFTPNSTQYFKVRYIRTSSNTANPACSRRDTAEIDYFPVCGQTQNFCDIALPVSATGVCAGTTGVAIGPTRTDGQGDVTYTWSPLNGLFDLNSRQPLTGSGPQSPRVWAQPNSTTEYTLTATYSGGYTCRVVIKVFAGAASLPSVSIPPDQATCAGKPVLIGAPAITGYSYQWSPTANLSNPNIAQPTFTPGNSGTYTVTATDVVSGCQARDTVRITVQSLPIPIGGPGTRFCRTRASTTVNLGTPGPTNLNYQWTVIGGSATIANSTSNVTTASIPAQTSNVVFRLTVTDPTSGCTNTSTISFTSVAGPVLAVTNLKSCNGGTVTLGEGLTDGTASYTWTSASSGNGLTPTEAAKRYPTVTTTGAGPWVYTVTASYDGSCPTTANVTVNPATIPTVNTVTGSVCSPTGILLAVTNPAAVTDWTFNWSPFRGVLGPPVVNFPDGTASNDSIRVSPTVATSYTLTATSPGGCVQNYVFDVPVPTYVAQAKDVTLCLPATTNPVIGLSNSIPAGATVQWTVLAGYTNPTTSNRLSSATSANPSFIVTDNPAPGVYRYRIAVTSNGCTTYAYQDIKVSTITLSAGTDKSACSGNCVTIGSLTNGPYSYSWRTVPSSAAGLATIRDVNNYQTVVCPTQTTTYELSATDPLTGCVATDQVLVSVGQAPTLTVQSTLTACQNSDGNARIDLTSAMPQSNGTVSYWLDANARSVPVANPTAVGAGTYYVKATSADGCTTILPVTVSFSELPVLAVSTIACRSFGTYSIRFFKQPSTAVVTATAGLVQGDSVYAIPAGQNVTLTVSLNGCSSTTLVTAPVCTFCTQAAVSVTPSSCVTATNQYTLSGTVSLTNAAAGSLTLTAGSSSTIVAVTAGQSSVPYSLTGLISDGQIHTVTLSASTSLCNPVSTTYTAPVSCSVAPKASLGDYVWVDANKNGIQDAGESPIAGVVVTLYTNGVASLTTTTNASGLYSFTGLTPGSSLS</sequence>
<comment type="subcellular location">
    <subcellularLocation>
        <location evidence="1">Secreted</location>
    </subcellularLocation>
</comment>
<keyword evidence="9" id="KW-1185">Reference proteome</keyword>
<feature type="non-terminal residue" evidence="8">
    <location>
        <position position="2259"/>
    </location>
</feature>
<protein>
    <recommendedName>
        <fullName evidence="10">T9SS type B sorting domain-containing protein</fullName>
    </recommendedName>
</protein>